<evidence type="ECO:0000256" key="5">
    <source>
        <dbReference type="ARBA" id="ARBA00023004"/>
    </source>
</evidence>
<dbReference type="InterPro" id="IPR013343">
    <property type="entry name" value="CRISPR-assoc_prot_Cas4"/>
</dbReference>
<evidence type="ECO:0000259" key="10">
    <source>
        <dbReference type="Pfam" id="PF01930"/>
    </source>
</evidence>
<dbReference type="RefSeq" id="WP_066063384.1">
    <property type="nucleotide sequence ID" value="NZ_CP013015.1"/>
</dbReference>
<evidence type="ECO:0000256" key="7">
    <source>
        <dbReference type="ARBA" id="ARBA00023118"/>
    </source>
</evidence>
<dbReference type="PANTHER" id="PTHR37168">
    <property type="entry name" value="CRISPR-ASSOCIATED EXONUCLEASE CAS4"/>
    <property type="match status" value="1"/>
</dbReference>
<proteinExistence type="inferred from homology"/>
<gene>
    <name evidence="11" type="ORF">HS1_001587</name>
</gene>
<feature type="domain" description="DUF83" evidence="10">
    <location>
        <begin position="5"/>
        <end position="163"/>
    </location>
</feature>
<dbReference type="OrthoDB" id="9794720at2"/>
<sequence>MLRITGTLIWYYYVCKREVWLMAHELHPNQEDPFLEIGRLIQKESYAREKKEIELGHIKIDLIKKADGEFIVGEIKKSSRFEHPAKMQLAYYLYCLKQYGIAATGELLIPKEKKRIKVELTENIKAELKQTISAIKEIIKQEKPPLPQRTKYCSHCAYKEFCWV</sequence>
<comment type="cofactor">
    <cofactor evidence="9">
        <name>Mg(2+)</name>
        <dbReference type="ChEBI" id="CHEBI:18420"/>
    </cofactor>
    <cofactor evidence="9">
        <name>Mn(2+)</name>
        <dbReference type="ChEBI" id="CHEBI:29035"/>
    </cofactor>
    <text evidence="9">Mg(2+) or Mn(2+) required for ssDNA cleavage activity.</text>
</comment>
<dbReference type="PANTHER" id="PTHR37168:SF2">
    <property type="entry name" value="CRISPR-ASSOCIATED EXONUCLEASE CAS4"/>
    <property type="match status" value="1"/>
</dbReference>
<dbReference type="GO" id="GO:0004527">
    <property type="term" value="F:exonuclease activity"/>
    <property type="evidence" value="ECO:0007669"/>
    <property type="project" value="UniProtKB-KW"/>
</dbReference>
<keyword evidence="4 9" id="KW-0269">Exonuclease</keyword>
<keyword evidence="1 9" id="KW-0540">Nuclease</keyword>
<dbReference type="AlphaFoldDB" id="A0A7U4QL73"/>
<comment type="cofactor">
    <cofactor evidence="9">
        <name>iron-sulfur cluster</name>
        <dbReference type="ChEBI" id="CHEBI:30408"/>
    </cofactor>
</comment>
<name>A0A7U4QL73_DESA2</name>
<comment type="function">
    <text evidence="9">CRISPR (clustered regularly interspaced short palindromic repeat) is an adaptive immune system that provides protection against mobile genetic elements (viruses, transposable elements and conjugative plasmids). CRISPR clusters contain sequences complementary to antecedent mobile elements and target invading nucleic acids. CRISPR clusters are transcribed and processed into CRISPR RNA (crRNA).</text>
</comment>
<dbReference type="Proteomes" id="UP000070560">
    <property type="component" value="Chromosome"/>
</dbReference>
<dbReference type="GO" id="GO:0046872">
    <property type="term" value="F:metal ion binding"/>
    <property type="evidence" value="ECO:0007669"/>
    <property type="project" value="UniProtKB-KW"/>
</dbReference>
<keyword evidence="5 9" id="KW-0408">Iron</keyword>
<dbReference type="Gene3D" id="3.90.320.10">
    <property type="match status" value="1"/>
</dbReference>
<dbReference type="EMBL" id="CP013015">
    <property type="protein sequence ID" value="AMM41383.1"/>
    <property type="molecule type" value="Genomic_DNA"/>
</dbReference>
<comment type="similarity">
    <text evidence="9">Belongs to the CRISPR-associated exonuclease Cas4 family.</text>
</comment>
<evidence type="ECO:0000256" key="8">
    <source>
        <dbReference type="ARBA" id="ARBA00023211"/>
    </source>
</evidence>
<evidence type="ECO:0000256" key="9">
    <source>
        <dbReference type="RuleBase" id="RU365022"/>
    </source>
</evidence>
<dbReference type="NCBIfam" id="TIGR00372">
    <property type="entry name" value="cas4"/>
    <property type="match status" value="1"/>
</dbReference>
<accession>A0A7U4QL73</accession>
<evidence type="ECO:0000256" key="3">
    <source>
        <dbReference type="ARBA" id="ARBA00022801"/>
    </source>
</evidence>
<reference evidence="11 12" key="1">
    <citation type="submission" date="2015-10" db="EMBL/GenBank/DDBJ databases">
        <title>Candidatus Desulfofervidus auxilii, a hydrogenotrophic sulfate-reducing bacterium involved in the thermophilic anaerobic oxidation of methane.</title>
        <authorList>
            <person name="Krukenberg V."/>
            <person name="Richter M."/>
            <person name="Wegener G."/>
        </authorList>
    </citation>
    <scope>NUCLEOTIDE SEQUENCE [LARGE SCALE GENOMIC DNA]</scope>
    <source>
        <strain evidence="11 12">HS1</strain>
    </source>
</reference>
<evidence type="ECO:0000256" key="1">
    <source>
        <dbReference type="ARBA" id="ARBA00022722"/>
    </source>
</evidence>
<dbReference type="EC" id="3.1.12.1" evidence="9"/>
<dbReference type="InterPro" id="IPR011604">
    <property type="entry name" value="PDDEXK-like_dom_sf"/>
</dbReference>
<keyword evidence="12" id="KW-1185">Reference proteome</keyword>
<evidence type="ECO:0000256" key="4">
    <source>
        <dbReference type="ARBA" id="ARBA00022839"/>
    </source>
</evidence>
<dbReference type="GO" id="GO:0051607">
    <property type="term" value="P:defense response to virus"/>
    <property type="evidence" value="ECO:0007669"/>
    <property type="project" value="UniProtKB-KW"/>
</dbReference>
<keyword evidence="3 9" id="KW-0378">Hydrolase</keyword>
<dbReference type="GO" id="GO:0051536">
    <property type="term" value="F:iron-sulfur cluster binding"/>
    <property type="evidence" value="ECO:0007669"/>
    <property type="project" value="UniProtKB-KW"/>
</dbReference>
<organism evidence="11 12">
    <name type="scientific">Desulfofervidus auxilii</name>
    <dbReference type="NCBI Taxonomy" id="1621989"/>
    <lineage>
        <taxon>Bacteria</taxon>
        <taxon>Pseudomonadati</taxon>
        <taxon>Thermodesulfobacteriota</taxon>
        <taxon>Candidatus Desulfofervidia</taxon>
        <taxon>Candidatus Desulfofervidales</taxon>
        <taxon>Candidatus Desulfofervidaceae</taxon>
        <taxon>Candidatus Desulfofervidus</taxon>
    </lineage>
</organism>
<dbReference type="InterPro" id="IPR022765">
    <property type="entry name" value="Dna2/Cas4_DUF83"/>
</dbReference>
<evidence type="ECO:0000313" key="11">
    <source>
        <dbReference type="EMBL" id="AMM41383.1"/>
    </source>
</evidence>
<evidence type="ECO:0000313" key="12">
    <source>
        <dbReference type="Proteomes" id="UP000070560"/>
    </source>
</evidence>
<dbReference type="Pfam" id="PF01930">
    <property type="entry name" value="Cas_Cas4"/>
    <property type="match status" value="1"/>
</dbReference>
<keyword evidence="8 9" id="KW-0464">Manganese</keyword>
<keyword evidence="6 9" id="KW-0411">Iron-sulfur</keyword>
<keyword evidence="2 9" id="KW-0479">Metal-binding</keyword>
<keyword evidence="7 9" id="KW-0051">Antiviral defense</keyword>
<dbReference type="KEGG" id="daw:HS1_001587"/>
<evidence type="ECO:0000256" key="2">
    <source>
        <dbReference type="ARBA" id="ARBA00022723"/>
    </source>
</evidence>
<evidence type="ECO:0000256" key="6">
    <source>
        <dbReference type="ARBA" id="ARBA00023014"/>
    </source>
</evidence>
<protein>
    <recommendedName>
        <fullName evidence="9">CRISPR-associated exonuclease Cas4</fullName>
        <ecNumber evidence="9">3.1.12.1</ecNumber>
    </recommendedName>
</protein>